<reference evidence="10 11" key="1">
    <citation type="journal article" date="2017" name="Genome Biol.">
        <title>New reference genome sequences of hot pepper reveal the massive evolution of plant disease-resistance genes by retroduplication.</title>
        <authorList>
            <person name="Kim S."/>
            <person name="Park J."/>
            <person name="Yeom S.I."/>
            <person name="Kim Y.M."/>
            <person name="Seo E."/>
            <person name="Kim K.T."/>
            <person name="Kim M.S."/>
            <person name="Lee J.M."/>
            <person name="Cheong K."/>
            <person name="Shin H.S."/>
            <person name="Kim S.B."/>
            <person name="Han K."/>
            <person name="Lee J."/>
            <person name="Park M."/>
            <person name="Lee H.A."/>
            <person name="Lee H.Y."/>
            <person name="Lee Y."/>
            <person name="Oh S."/>
            <person name="Lee J.H."/>
            <person name="Choi E."/>
            <person name="Choi E."/>
            <person name="Lee S.E."/>
            <person name="Jeon J."/>
            <person name="Kim H."/>
            <person name="Choi G."/>
            <person name="Song H."/>
            <person name="Lee J."/>
            <person name="Lee S.C."/>
            <person name="Kwon J.K."/>
            <person name="Lee H.Y."/>
            <person name="Koo N."/>
            <person name="Hong Y."/>
            <person name="Kim R.W."/>
            <person name="Kang W.H."/>
            <person name="Huh J.H."/>
            <person name="Kang B.C."/>
            <person name="Yang T.J."/>
            <person name="Lee Y.H."/>
            <person name="Bennetzen J.L."/>
            <person name="Choi D."/>
        </authorList>
    </citation>
    <scope>NUCLEOTIDE SEQUENCE [LARGE SCALE GENOMIC DNA]</scope>
    <source>
        <strain evidence="11">cv. PBC81</strain>
    </source>
</reference>
<keyword evidence="4 8" id="KW-0479">Metal-binding</keyword>
<dbReference type="FunFam" id="1.10.630.10:FF:000126">
    <property type="entry name" value="Predicted protein"/>
    <property type="match status" value="1"/>
</dbReference>
<dbReference type="Proteomes" id="UP000224567">
    <property type="component" value="Unassembled WGS sequence"/>
</dbReference>
<organism evidence="10 11">
    <name type="scientific">Capsicum baccatum</name>
    <name type="common">Peruvian pepper</name>
    <dbReference type="NCBI Taxonomy" id="33114"/>
    <lineage>
        <taxon>Eukaryota</taxon>
        <taxon>Viridiplantae</taxon>
        <taxon>Streptophyta</taxon>
        <taxon>Embryophyta</taxon>
        <taxon>Tracheophyta</taxon>
        <taxon>Spermatophyta</taxon>
        <taxon>Magnoliopsida</taxon>
        <taxon>eudicotyledons</taxon>
        <taxon>Gunneridae</taxon>
        <taxon>Pentapetalae</taxon>
        <taxon>asterids</taxon>
        <taxon>lamiids</taxon>
        <taxon>Solanales</taxon>
        <taxon>Solanaceae</taxon>
        <taxon>Solanoideae</taxon>
        <taxon>Capsiceae</taxon>
        <taxon>Capsicum</taxon>
    </lineage>
</organism>
<gene>
    <name evidence="10" type="ORF">CQW23_33260</name>
</gene>
<name>A0A2G2V2G1_CAPBA</name>
<dbReference type="GO" id="GO:0005506">
    <property type="term" value="F:iron ion binding"/>
    <property type="evidence" value="ECO:0007669"/>
    <property type="project" value="InterPro"/>
</dbReference>
<dbReference type="OrthoDB" id="1055148at2759"/>
<keyword evidence="11" id="KW-1185">Reference proteome</keyword>
<accession>A0A2G2V2G1</accession>
<dbReference type="Pfam" id="PF00067">
    <property type="entry name" value="p450"/>
    <property type="match status" value="1"/>
</dbReference>
<dbReference type="GO" id="GO:0020037">
    <property type="term" value="F:heme binding"/>
    <property type="evidence" value="ECO:0007669"/>
    <property type="project" value="InterPro"/>
</dbReference>
<dbReference type="PANTHER" id="PTHR47952:SF3">
    <property type="entry name" value="CYTOCHROME P450 71B3-LIKE"/>
    <property type="match status" value="1"/>
</dbReference>
<evidence type="ECO:0000256" key="8">
    <source>
        <dbReference type="PIRSR" id="PIRSR602401-1"/>
    </source>
</evidence>
<dbReference type="PRINTS" id="PR00463">
    <property type="entry name" value="EP450I"/>
</dbReference>
<evidence type="ECO:0000256" key="2">
    <source>
        <dbReference type="ARBA" id="ARBA00010617"/>
    </source>
</evidence>
<dbReference type="InterPro" id="IPR036396">
    <property type="entry name" value="Cyt_P450_sf"/>
</dbReference>
<keyword evidence="6 8" id="KW-0408">Iron</keyword>
<dbReference type="AlphaFoldDB" id="A0A2G2V2G1"/>
<comment type="cofactor">
    <cofactor evidence="1 8">
        <name>heme</name>
        <dbReference type="ChEBI" id="CHEBI:30413"/>
    </cofactor>
</comment>
<evidence type="ECO:0000256" key="3">
    <source>
        <dbReference type="ARBA" id="ARBA00022617"/>
    </source>
</evidence>
<dbReference type="PROSITE" id="PS00086">
    <property type="entry name" value="CYTOCHROME_P450"/>
    <property type="match status" value="1"/>
</dbReference>
<dbReference type="GO" id="GO:0004497">
    <property type="term" value="F:monooxygenase activity"/>
    <property type="evidence" value="ECO:0007669"/>
    <property type="project" value="UniProtKB-KW"/>
</dbReference>
<evidence type="ECO:0000256" key="4">
    <source>
        <dbReference type="ARBA" id="ARBA00022723"/>
    </source>
</evidence>
<dbReference type="PANTHER" id="PTHR47952">
    <property type="entry name" value="TRYPTAMINE 5-HYDROXYLASE"/>
    <property type="match status" value="1"/>
</dbReference>
<evidence type="ECO:0000313" key="11">
    <source>
        <dbReference type="Proteomes" id="UP000224567"/>
    </source>
</evidence>
<protein>
    <submittedName>
        <fullName evidence="10">Cytochrome</fullName>
    </submittedName>
</protein>
<dbReference type="STRING" id="33114.A0A2G2V2G1"/>
<proteinExistence type="inferred from homology"/>
<comment type="caution">
    <text evidence="10">The sequence shown here is derived from an EMBL/GenBank/DDBJ whole genome shotgun (WGS) entry which is preliminary data.</text>
</comment>
<keyword evidence="7 9" id="KW-0503">Monooxygenase</keyword>
<evidence type="ECO:0000256" key="1">
    <source>
        <dbReference type="ARBA" id="ARBA00001971"/>
    </source>
</evidence>
<dbReference type="Gene3D" id="1.10.630.10">
    <property type="entry name" value="Cytochrome P450"/>
    <property type="match status" value="1"/>
</dbReference>
<dbReference type="EMBL" id="MLFT02000527">
    <property type="protein sequence ID" value="PHT27137.1"/>
    <property type="molecule type" value="Genomic_DNA"/>
</dbReference>
<dbReference type="GO" id="GO:0016705">
    <property type="term" value="F:oxidoreductase activity, acting on paired donors, with incorporation or reduction of molecular oxygen"/>
    <property type="evidence" value="ECO:0007669"/>
    <property type="project" value="InterPro"/>
</dbReference>
<keyword evidence="3 8" id="KW-0349">Heme</keyword>
<keyword evidence="5 9" id="KW-0560">Oxidoreductase</keyword>
<dbReference type="PRINTS" id="PR00385">
    <property type="entry name" value="P450"/>
</dbReference>
<evidence type="ECO:0000256" key="5">
    <source>
        <dbReference type="ARBA" id="ARBA00023002"/>
    </source>
</evidence>
<sequence length="234" mass="26271">MEGDIIDILLQLRKEKSTSIGLTLDNIKAILMDVFVAGTDTSAITVIWAMTTLIKNPKVMKKVQEEIRKSIGNKGIVNEDDVQNMSYLRAVIKETLRLYPPAPLLLPRESMEKSVLEGYEIPPKTILHVNAWAIARDPEIWDNPEEFIPDRFLNSNIDFKGQDFELLPFGAGRRGCPGISLGVATVDLVLSNLLYAFDWELPGGMKKEDVDTNTLPGIAMHKKNDLCLVPKKYF</sequence>
<evidence type="ECO:0000313" key="10">
    <source>
        <dbReference type="EMBL" id="PHT27137.1"/>
    </source>
</evidence>
<evidence type="ECO:0000256" key="9">
    <source>
        <dbReference type="RuleBase" id="RU000461"/>
    </source>
</evidence>
<dbReference type="InterPro" id="IPR002401">
    <property type="entry name" value="Cyt_P450_E_grp-I"/>
</dbReference>
<dbReference type="SUPFAM" id="SSF48264">
    <property type="entry name" value="Cytochrome P450"/>
    <property type="match status" value="1"/>
</dbReference>
<evidence type="ECO:0000256" key="7">
    <source>
        <dbReference type="ARBA" id="ARBA00023033"/>
    </source>
</evidence>
<comment type="similarity">
    <text evidence="2 9">Belongs to the cytochrome P450 family.</text>
</comment>
<feature type="binding site" description="axial binding residue" evidence="8">
    <location>
        <position position="176"/>
    </location>
    <ligand>
        <name>heme</name>
        <dbReference type="ChEBI" id="CHEBI:30413"/>
    </ligand>
    <ligandPart>
        <name>Fe</name>
        <dbReference type="ChEBI" id="CHEBI:18248"/>
    </ligandPart>
</feature>
<dbReference type="InterPro" id="IPR017972">
    <property type="entry name" value="Cyt_P450_CS"/>
</dbReference>
<reference evidence="11" key="2">
    <citation type="journal article" date="2017" name="J. Anim. Genet.">
        <title>Multiple reference genome sequences of hot pepper reveal the massive evolution of plant disease resistance genes by retroduplication.</title>
        <authorList>
            <person name="Kim S."/>
            <person name="Park J."/>
            <person name="Yeom S.-I."/>
            <person name="Kim Y.-M."/>
            <person name="Seo E."/>
            <person name="Kim K.-T."/>
            <person name="Kim M.-S."/>
            <person name="Lee J.M."/>
            <person name="Cheong K."/>
            <person name="Shin H.-S."/>
            <person name="Kim S.-B."/>
            <person name="Han K."/>
            <person name="Lee J."/>
            <person name="Park M."/>
            <person name="Lee H.-A."/>
            <person name="Lee H.-Y."/>
            <person name="Lee Y."/>
            <person name="Oh S."/>
            <person name="Lee J.H."/>
            <person name="Choi E."/>
            <person name="Choi E."/>
            <person name="Lee S.E."/>
            <person name="Jeon J."/>
            <person name="Kim H."/>
            <person name="Choi G."/>
            <person name="Song H."/>
            <person name="Lee J."/>
            <person name="Lee S.-C."/>
            <person name="Kwon J.-K."/>
            <person name="Lee H.-Y."/>
            <person name="Koo N."/>
            <person name="Hong Y."/>
            <person name="Kim R.W."/>
            <person name="Kang W.-H."/>
            <person name="Huh J.H."/>
            <person name="Kang B.-C."/>
            <person name="Yang T.-J."/>
            <person name="Lee Y.-H."/>
            <person name="Bennetzen J.L."/>
            <person name="Choi D."/>
        </authorList>
    </citation>
    <scope>NUCLEOTIDE SEQUENCE [LARGE SCALE GENOMIC DNA]</scope>
    <source>
        <strain evidence="11">cv. PBC81</strain>
    </source>
</reference>
<dbReference type="InterPro" id="IPR001128">
    <property type="entry name" value="Cyt_P450"/>
</dbReference>
<evidence type="ECO:0000256" key="6">
    <source>
        <dbReference type="ARBA" id="ARBA00023004"/>
    </source>
</evidence>